<feature type="region of interest" description="Disordered" evidence="5">
    <location>
        <begin position="226"/>
        <end position="251"/>
    </location>
</feature>
<dbReference type="PANTHER" id="PTHR45916">
    <property type="entry name" value="STRUCTURAL MAINTENANCE OF CHROMOSOMES PROTEIN 5"/>
    <property type="match status" value="1"/>
</dbReference>
<feature type="coiled-coil region" evidence="4">
    <location>
        <begin position="388"/>
        <end position="485"/>
    </location>
</feature>
<evidence type="ECO:0000256" key="5">
    <source>
        <dbReference type="SAM" id="MobiDB-lite"/>
    </source>
</evidence>
<keyword evidence="3 4" id="KW-0175">Coiled coil</keyword>
<reference evidence="7" key="1">
    <citation type="submission" date="2015-02" db="EMBL/GenBank/DDBJ databases">
        <authorList>
            <person name="Gon?alves P."/>
        </authorList>
    </citation>
    <scope>NUCLEOTIDE SEQUENCE [LARGE SCALE GENOMIC DNA]</scope>
</reference>
<dbReference type="GO" id="GO:0005634">
    <property type="term" value="C:nucleus"/>
    <property type="evidence" value="ECO:0007669"/>
    <property type="project" value="TreeGrafter"/>
</dbReference>
<feature type="compositionally biased region" description="Basic and acidic residues" evidence="5">
    <location>
        <begin position="226"/>
        <end position="235"/>
    </location>
</feature>
<feature type="coiled-coil region" evidence="4">
    <location>
        <begin position="335"/>
        <end position="362"/>
    </location>
</feature>
<dbReference type="GO" id="GO:0000724">
    <property type="term" value="P:double-strand break repair via homologous recombination"/>
    <property type="evidence" value="ECO:0007669"/>
    <property type="project" value="TreeGrafter"/>
</dbReference>
<evidence type="ECO:0000313" key="7">
    <source>
        <dbReference type="Proteomes" id="UP000243876"/>
    </source>
</evidence>
<evidence type="ECO:0000256" key="2">
    <source>
        <dbReference type="ARBA" id="ARBA00018687"/>
    </source>
</evidence>
<sequence>MVQAPRIKPEPGSASRSRPRAVVLDGDDSDSAEQDRQIKRKKTGNANGKGKGKAVVRDDDDDDDGNMDEQDDDNEEANRGTAPSGEKQQLLRDDTGSTQPVHVNSYVTGSIVRIACQSFLTYDNVEFRPGPALNMIIGPNGTGKSTIACAIAIGLGFPAKVLGRSPKLASYCKNNSTEDTWIEIELKGKPGKKNKTIKRYLSRETEKTRFEIDGWMLMLGICAPDHDRRRGDRQASRGGDGGPTSPDRQPVLPILTHRLHSTFLPQDRVASFAMMSPSELLRETEKAAGDVNLSHWHKVLIDEYKTCKDAQGVRLAAPSSPSYLLTSSFRLTQNVDRLAESLKRKELKQSEAEKEVKQFQQRRQYERDLLVVDVLAKFAAYNATYIKLQASKADRNRLENEVKELEVRNKPFRDSKAALRLIVDSCSKEQDALEKKVRRALKDAEEKAKQVQKAEEAAEECSERLRALKKEEELRKKEIKDKEREIAKLRGVVEKEPEEADTTAVQEQIADKTRERNEIVANIQEYKGEVEEADREMNNLRRDAEGHTKLIQQLNEATRIREAATRRFEEPTWRAVEWLRANKDKMKGQVFEPARLNVFPRNEFKGKKLNYRSDSDLLNMVEGPISLSAFKTFLFEYREDYDFMMAELADKQKLRIDGSECTVQGGLTDVQRPLTDDQLDKLGFDAFAIDLLQGPEPVLRWLCDHHNLHRIPIQIHKRALDTRQIESLRSITRYYTRDGSNSVKYSMYGNKWAQTEQRTLQSAKILSSGVDEERVKAVQAKMDEARQAYAELKGKKEKLLKAAEELKEQADALLAEKDGLVAEKEKLGKARSSWLRAKAKLETAERALEREKKKPSEEQKRAEIAKEKKKLTDKRVKLALQYKDFVLQATEIQTAGVKIHLQALQADSDHRAMESVVRERDEELETKMGEWEATKIVYSSLVKDGKKLQKEAEEAIDQADDNIKAKVMERRQEEELDYGALCDERDQISANLDCMLAISPSVLEGYKKRKTEITDLQSNLEDARLKLDESNLIISETKAQWLPKLQQLVNDVSKRFTASFDALGLLGEVRLAQDDDYEKWGIEIMVSFRDRQDDSTDVTLHVLSGHRQSGGVRPCSSVSRQPSLTTSKQTQERALTTVTYLLALADLARAPFALVDEINQGMDQRAERNMHKMLVETTCKDDVGQYFLLTPKLLPDLVYHPRMKVLVINSGSFIPSDLSLADMVATRRRLNQSRAVAAAH</sequence>
<keyword evidence="7" id="KW-1185">Reference proteome</keyword>
<accession>A0A0D6EGG3</accession>
<feature type="compositionally biased region" description="Acidic residues" evidence="5">
    <location>
        <begin position="58"/>
        <end position="75"/>
    </location>
</feature>
<gene>
    <name evidence="6" type="primary">SPOSA6832_00604</name>
</gene>
<dbReference type="OrthoDB" id="10254973at2759"/>
<dbReference type="Proteomes" id="UP000243876">
    <property type="component" value="Unassembled WGS sequence"/>
</dbReference>
<proteinExistence type="inferred from homology"/>
<evidence type="ECO:0000256" key="1">
    <source>
        <dbReference type="ARBA" id="ARBA00010171"/>
    </source>
</evidence>
<feature type="coiled-coil region" evidence="4">
    <location>
        <begin position="509"/>
        <end position="557"/>
    </location>
</feature>
<feature type="coiled-coil region" evidence="4">
    <location>
        <begin position="942"/>
        <end position="969"/>
    </location>
</feature>
<dbReference type="GO" id="GO:0030915">
    <property type="term" value="C:Smc5-Smc6 complex"/>
    <property type="evidence" value="ECO:0007669"/>
    <property type="project" value="TreeGrafter"/>
</dbReference>
<dbReference type="EMBL" id="CENE01000002">
    <property type="protein sequence ID" value="CEQ39122.1"/>
    <property type="molecule type" value="Genomic_DNA"/>
</dbReference>
<feature type="coiled-coil region" evidence="4">
    <location>
        <begin position="1006"/>
        <end position="1040"/>
    </location>
</feature>
<dbReference type="PANTHER" id="PTHR45916:SF1">
    <property type="entry name" value="STRUCTURAL MAINTENANCE OF CHROMOSOMES PROTEIN 5"/>
    <property type="match status" value="1"/>
</dbReference>
<dbReference type="SUPFAM" id="SSF52540">
    <property type="entry name" value="P-loop containing nucleoside triphosphate hydrolases"/>
    <property type="match status" value="1"/>
</dbReference>
<protein>
    <recommendedName>
        <fullName evidence="2">Structural maintenance of chromosomes protein 5</fullName>
    </recommendedName>
</protein>
<name>A0A0D6EGG3_SPOSA</name>
<comment type="similarity">
    <text evidence="1">Belongs to the SMC family. SMC5 subfamily.</text>
</comment>
<feature type="region of interest" description="Disordered" evidence="5">
    <location>
        <begin position="1"/>
        <end position="102"/>
    </location>
</feature>
<evidence type="ECO:0000313" key="6">
    <source>
        <dbReference type="EMBL" id="CEQ39122.1"/>
    </source>
</evidence>
<dbReference type="Gene3D" id="3.40.50.300">
    <property type="entry name" value="P-loop containing nucleotide triphosphate hydrolases"/>
    <property type="match status" value="2"/>
</dbReference>
<evidence type="ECO:0000256" key="4">
    <source>
        <dbReference type="SAM" id="Coils"/>
    </source>
</evidence>
<feature type="coiled-coil region" evidence="4">
    <location>
        <begin position="775"/>
        <end position="854"/>
    </location>
</feature>
<organism evidence="6 7">
    <name type="scientific">Sporidiobolus salmonicolor</name>
    <name type="common">Yeast-like fungus</name>
    <name type="synonym">Sporobolomyces salmonicolor</name>
    <dbReference type="NCBI Taxonomy" id="5005"/>
    <lineage>
        <taxon>Eukaryota</taxon>
        <taxon>Fungi</taxon>
        <taxon>Dikarya</taxon>
        <taxon>Basidiomycota</taxon>
        <taxon>Pucciniomycotina</taxon>
        <taxon>Microbotryomycetes</taxon>
        <taxon>Sporidiobolales</taxon>
        <taxon>Sporidiobolaceae</taxon>
        <taxon>Sporobolomyces</taxon>
    </lineage>
</organism>
<evidence type="ECO:0000256" key="3">
    <source>
        <dbReference type="ARBA" id="ARBA00023054"/>
    </source>
</evidence>
<dbReference type="AlphaFoldDB" id="A0A0D6EGG3"/>
<dbReference type="InterPro" id="IPR027417">
    <property type="entry name" value="P-loop_NTPase"/>
</dbReference>
<dbReference type="GO" id="GO:0003697">
    <property type="term" value="F:single-stranded DNA binding"/>
    <property type="evidence" value="ECO:0007669"/>
    <property type="project" value="TreeGrafter"/>
</dbReference>